<evidence type="ECO:0000256" key="6">
    <source>
        <dbReference type="ARBA" id="ARBA00035302"/>
    </source>
</evidence>
<dbReference type="EMBL" id="ON897766">
    <property type="protein sequence ID" value="UVF37871.1"/>
    <property type="molecule type" value="Genomic_DNA"/>
</dbReference>
<keyword evidence="3 8" id="KW-0689">Ribosomal protein</keyword>
<dbReference type="GeneID" id="74895793"/>
<evidence type="ECO:0000256" key="1">
    <source>
        <dbReference type="ARBA" id="ARBA00004173"/>
    </source>
</evidence>
<protein>
    <recommendedName>
        <fullName evidence="6">Large ribosomal subunit protein uL16m</fullName>
    </recommendedName>
    <alternativeName>
        <fullName evidence="7">60S ribosomal protein L16, mitochondrial</fullName>
    </alternativeName>
</protein>
<dbReference type="PANTHER" id="PTHR12220">
    <property type="entry name" value="50S/60S RIBOSOMAL PROTEIN L16"/>
    <property type="match status" value="1"/>
</dbReference>
<reference evidence="9" key="1">
    <citation type="submission" date="2022-07" db="EMBL/GenBank/DDBJ databases">
        <title>The complete mitochondrial genome of symbiochlorium hainandiaet.</title>
        <authorList>
            <person name="Yang F.F."/>
        </authorList>
    </citation>
    <scope>NUCLEOTIDE SEQUENCE</scope>
</reference>
<dbReference type="PANTHER" id="PTHR12220:SF24">
    <property type="entry name" value="LARGE RIBOSOMAL SUBUNIT PROTEIN UL16M"/>
    <property type="match status" value="1"/>
</dbReference>
<evidence type="ECO:0000256" key="4">
    <source>
        <dbReference type="ARBA" id="ARBA00023128"/>
    </source>
</evidence>
<gene>
    <name evidence="9" type="primary">rpl16</name>
</gene>
<dbReference type="AlphaFoldDB" id="A0A976U614"/>
<proteinExistence type="inferred from homology"/>
<dbReference type="PROSITE" id="PS00701">
    <property type="entry name" value="RIBOSOMAL_L16_2"/>
    <property type="match status" value="1"/>
</dbReference>
<dbReference type="GO" id="GO:0019843">
    <property type="term" value="F:rRNA binding"/>
    <property type="evidence" value="ECO:0007669"/>
    <property type="project" value="InterPro"/>
</dbReference>
<dbReference type="InterPro" id="IPR016180">
    <property type="entry name" value="Ribosomal_uL16_dom"/>
</dbReference>
<evidence type="ECO:0000256" key="5">
    <source>
        <dbReference type="ARBA" id="ARBA00023274"/>
    </source>
</evidence>
<comment type="similarity">
    <text evidence="2 8">Belongs to the universal ribosomal protein uL16 family.</text>
</comment>
<dbReference type="GO" id="GO:0005762">
    <property type="term" value="C:mitochondrial large ribosomal subunit"/>
    <property type="evidence" value="ECO:0007669"/>
    <property type="project" value="TreeGrafter"/>
</dbReference>
<dbReference type="GO" id="GO:0003735">
    <property type="term" value="F:structural constituent of ribosome"/>
    <property type="evidence" value="ECO:0007669"/>
    <property type="project" value="InterPro"/>
</dbReference>
<comment type="subcellular location">
    <subcellularLocation>
        <location evidence="1">Mitochondrion</location>
    </subcellularLocation>
</comment>
<evidence type="ECO:0000313" key="9">
    <source>
        <dbReference type="EMBL" id="UVF37871.1"/>
    </source>
</evidence>
<dbReference type="SUPFAM" id="SSF54686">
    <property type="entry name" value="Ribosomal protein L16p/L10e"/>
    <property type="match status" value="1"/>
</dbReference>
<dbReference type="InterPro" id="IPR047873">
    <property type="entry name" value="Ribosomal_uL16"/>
</dbReference>
<organism evidence="9">
    <name type="scientific">Symbiochloris sp. SG-2018</name>
    <dbReference type="NCBI Taxonomy" id="2126034"/>
    <lineage>
        <taxon>Eukaryota</taxon>
        <taxon>Viridiplantae</taxon>
        <taxon>Chlorophyta</taxon>
        <taxon>core chlorophytes</taxon>
        <taxon>Trebouxiophyceae</taxon>
        <taxon>Trebouxiales</taxon>
        <taxon>Trebouxiaceae</taxon>
        <taxon>Symbiochloris</taxon>
    </lineage>
</organism>
<dbReference type="Pfam" id="PF00252">
    <property type="entry name" value="Ribosomal_L16"/>
    <property type="match status" value="1"/>
</dbReference>
<dbReference type="PRINTS" id="PR00060">
    <property type="entry name" value="RIBOSOMALL16"/>
</dbReference>
<dbReference type="InterPro" id="IPR000114">
    <property type="entry name" value="Ribosomal_uL16_bact-type"/>
</dbReference>
<keyword evidence="5 8" id="KW-0687">Ribonucleoprotein</keyword>
<evidence type="ECO:0000256" key="7">
    <source>
        <dbReference type="ARBA" id="ARBA00042582"/>
    </source>
</evidence>
<dbReference type="CDD" id="cd01433">
    <property type="entry name" value="Ribosomal_L16_L10e"/>
    <property type="match status" value="1"/>
</dbReference>
<dbReference type="Gene3D" id="3.90.1170.10">
    <property type="entry name" value="Ribosomal protein L10e/L16"/>
    <property type="match status" value="1"/>
</dbReference>
<accession>A0A976U614</accession>
<dbReference type="RefSeq" id="YP_010470383.1">
    <property type="nucleotide sequence ID" value="NC_066038.1"/>
</dbReference>
<name>A0A976U614_9CHLO</name>
<keyword evidence="4 9" id="KW-0496">Mitochondrion</keyword>
<dbReference type="InterPro" id="IPR036920">
    <property type="entry name" value="Ribosomal_uL16_sf"/>
</dbReference>
<evidence type="ECO:0000256" key="8">
    <source>
        <dbReference type="RuleBase" id="RU004413"/>
    </source>
</evidence>
<evidence type="ECO:0000256" key="3">
    <source>
        <dbReference type="ARBA" id="ARBA00022980"/>
    </source>
</evidence>
<evidence type="ECO:0000256" key="2">
    <source>
        <dbReference type="ARBA" id="ARBA00008931"/>
    </source>
</evidence>
<sequence>MSAKTKFRKVQKGKIGGIQSNTYKLKTGKFGIKALKDGYLTIKHLDVIRRSLSRSSKRSGQFWVRVCTDKPMTSKPKEVRMGKGKGSVTDWAARIKSGQILYEFDGVKDVVAEQILQTISPKLPFPIKLMSADKKGL</sequence>
<dbReference type="GO" id="GO:0032543">
    <property type="term" value="P:mitochondrial translation"/>
    <property type="evidence" value="ECO:0007669"/>
    <property type="project" value="TreeGrafter"/>
</dbReference>
<geneLocation type="mitochondrion" evidence="9"/>
<dbReference type="NCBIfam" id="TIGR01164">
    <property type="entry name" value="rplP_bact"/>
    <property type="match status" value="1"/>
</dbReference>
<dbReference type="InterPro" id="IPR020798">
    <property type="entry name" value="Ribosomal_uL16_CS"/>
</dbReference>